<keyword evidence="2" id="KW-1185">Reference proteome</keyword>
<comment type="caution">
    <text evidence="1">The sequence shown here is derived from an EMBL/GenBank/DDBJ whole genome shotgun (WGS) entry which is preliminary data.</text>
</comment>
<gene>
    <name evidence="1" type="ORF">DWB85_18060</name>
</gene>
<dbReference type="AlphaFoldDB" id="A0A3L7DVM5"/>
<proteinExistence type="predicted"/>
<dbReference type="Proteomes" id="UP000265509">
    <property type="component" value="Unassembled WGS sequence"/>
</dbReference>
<name>A0A3L7DVM5_9GAMM</name>
<evidence type="ECO:0000313" key="1">
    <source>
        <dbReference type="EMBL" id="RLQ20353.1"/>
    </source>
</evidence>
<dbReference type="OrthoDB" id="9015064at2"/>
<organism evidence="1 2">
    <name type="scientific">Seongchinamella sediminis</name>
    <dbReference type="NCBI Taxonomy" id="2283635"/>
    <lineage>
        <taxon>Bacteria</taxon>
        <taxon>Pseudomonadati</taxon>
        <taxon>Pseudomonadota</taxon>
        <taxon>Gammaproteobacteria</taxon>
        <taxon>Cellvibrionales</taxon>
        <taxon>Halieaceae</taxon>
        <taxon>Seongchinamella</taxon>
    </lineage>
</organism>
<reference evidence="1 2" key="1">
    <citation type="submission" date="2018-07" db="EMBL/GenBank/DDBJ databases">
        <title>Halioglobus sp. genome submission.</title>
        <authorList>
            <person name="Ye M.-Q."/>
            <person name="Du Z.-J."/>
        </authorList>
    </citation>
    <scope>NUCLEOTIDE SEQUENCE [LARGE SCALE GENOMIC DNA]</scope>
    <source>
        <strain evidence="1 2">U0301</strain>
    </source>
</reference>
<protein>
    <submittedName>
        <fullName evidence="1">Uncharacterized protein</fullName>
    </submittedName>
</protein>
<sequence>METLVYVLKADQALTVAHLRERLLGEIVTGLRSLGDFVDDERYFGSEEAANVMIGHLPGFCDLGSMVSLAMSEYYFE</sequence>
<accession>A0A3L7DVM5</accession>
<evidence type="ECO:0000313" key="2">
    <source>
        <dbReference type="Proteomes" id="UP000265509"/>
    </source>
</evidence>
<dbReference type="EMBL" id="QRAN01000030">
    <property type="protein sequence ID" value="RLQ20353.1"/>
    <property type="molecule type" value="Genomic_DNA"/>
</dbReference>
<dbReference type="RefSeq" id="WP_117957334.1">
    <property type="nucleotide sequence ID" value="NZ_QRAN01000030.1"/>
</dbReference>